<evidence type="ECO:0000256" key="11">
    <source>
        <dbReference type="SAM" id="MobiDB-lite"/>
    </source>
</evidence>
<dbReference type="CDD" id="cd06261">
    <property type="entry name" value="TM_PBP2"/>
    <property type="match status" value="1"/>
</dbReference>
<gene>
    <name evidence="13" type="ORF">GA0070621_5055</name>
</gene>
<feature type="domain" description="ABC transmembrane type-1" evidence="12">
    <location>
        <begin position="88"/>
        <end position="328"/>
    </location>
</feature>
<proteinExistence type="inferred from homology"/>
<feature type="region of interest" description="Disordered" evidence="11">
    <location>
        <begin position="1"/>
        <end position="24"/>
    </location>
</feature>
<evidence type="ECO:0000256" key="7">
    <source>
        <dbReference type="ARBA" id="ARBA00022989"/>
    </source>
</evidence>
<evidence type="ECO:0000256" key="5">
    <source>
        <dbReference type="ARBA" id="ARBA00022592"/>
    </source>
</evidence>
<evidence type="ECO:0000256" key="1">
    <source>
        <dbReference type="ARBA" id="ARBA00004651"/>
    </source>
</evidence>
<protein>
    <recommendedName>
        <fullName evidence="10">Phosphate transport system permease protein</fullName>
    </recommendedName>
</protein>
<dbReference type="InterPro" id="IPR051124">
    <property type="entry name" value="Phosphate_Transport_Permease"/>
</dbReference>
<comment type="caution">
    <text evidence="10">Lacks conserved residue(s) required for the propagation of feature annotation.</text>
</comment>
<dbReference type="SUPFAM" id="SSF161098">
    <property type="entry name" value="MetI-like"/>
    <property type="match status" value="1"/>
</dbReference>
<evidence type="ECO:0000256" key="8">
    <source>
        <dbReference type="ARBA" id="ARBA00023136"/>
    </source>
</evidence>
<evidence type="ECO:0000259" key="12">
    <source>
        <dbReference type="PROSITE" id="PS50928"/>
    </source>
</evidence>
<evidence type="ECO:0000256" key="10">
    <source>
        <dbReference type="RuleBase" id="RU363054"/>
    </source>
</evidence>
<keyword evidence="3 9" id="KW-0813">Transport</keyword>
<comment type="function">
    <text evidence="10">Part of the binding-protein-dependent transport system for phosphate; probably responsible for the translocation of the substrate across the membrane.</text>
</comment>
<keyword evidence="14" id="KW-1185">Reference proteome</keyword>
<accession>A0A1A9ACQ2</accession>
<dbReference type="Proteomes" id="UP000198765">
    <property type="component" value="Chromosome I"/>
</dbReference>
<sequence>MVTTTIPGAPAGESADVPRRTTSRIGPSDHAFRLVARAGGAAVLVIMLLVGGFLLYRGWAALQVAGWSFFTTQAWDPDSNNFGVAALLVGTVAIAIVAVSFAVPLATGTALYISEYAPRRFQRTLVSLVDLMAAVPSVVYGLFGFYLLSGKVIYLSKWLSTWLGWIPIFRVVEGGQPVDPRDPLATMSVYSSSTFIAGMVVAMMVTPIMSSVMREVFSQAPVGEREGAYGLGATKWGMIRTVVLPFGRGGMIGGTMLGLGRALGETIAVYMIITPLFEINWHILQNGGISVSALIAQRYSESSDFGLSALMAAGLALFLMTLVINFIASAIIARSRSGAESEA</sequence>
<comment type="subcellular location">
    <subcellularLocation>
        <location evidence="1 9">Cell membrane</location>
        <topology evidence="1 9">Multi-pass membrane protein</topology>
    </subcellularLocation>
</comment>
<dbReference type="Gene3D" id="1.10.3720.10">
    <property type="entry name" value="MetI-like"/>
    <property type="match status" value="1"/>
</dbReference>
<feature type="transmembrane region" description="Helical" evidence="9">
    <location>
        <begin position="184"/>
        <end position="205"/>
    </location>
</feature>
<dbReference type="InterPro" id="IPR000515">
    <property type="entry name" value="MetI-like"/>
</dbReference>
<evidence type="ECO:0000313" key="13">
    <source>
        <dbReference type="EMBL" id="SBT53893.1"/>
    </source>
</evidence>
<dbReference type="PROSITE" id="PS50928">
    <property type="entry name" value="ABC_TM1"/>
    <property type="match status" value="1"/>
</dbReference>
<dbReference type="AlphaFoldDB" id="A0A1A9ACQ2"/>
<dbReference type="GO" id="GO:0006817">
    <property type="term" value="P:phosphate ion transport"/>
    <property type="evidence" value="ECO:0007669"/>
    <property type="project" value="UniProtKB-KW"/>
</dbReference>
<dbReference type="GO" id="GO:0005886">
    <property type="term" value="C:plasma membrane"/>
    <property type="evidence" value="ECO:0007669"/>
    <property type="project" value="UniProtKB-SubCell"/>
</dbReference>
<feature type="transmembrane region" description="Helical" evidence="9">
    <location>
        <begin position="309"/>
        <end position="333"/>
    </location>
</feature>
<dbReference type="EMBL" id="LT594324">
    <property type="protein sequence ID" value="SBT53893.1"/>
    <property type="molecule type" value="Genomic_DNA"/>
</dbReference>
<name>A0A1A9ACQ2_9ACTN</name>
<dbReference type="PATRIC" id="fig|299146.4.peg.5217"/>
<feature type="transmembrane region" description="Helical" evidence="9">
    <location>
        <begin position="84"/>
        <end position="113"/>
    </location>
</feature>
<feature type="transmembrane region" description="Helical" evidence="9">
    <location>
        <begin position="125"/>
        <end position="146"/>
    </location>
</feature>
<dbReference type="InterPro" id="IPR035906">
    <property type="entry name" value="MetI-like_sf"/>
</dbReference>
<evidence type="ECO:0000256" key="3">
    <source>
        <dbReference type="ARBA" id="ARBA00022448"/>
    </source>
</evidence>
<evidence type="ECO:0000256" key="4">
    <source>
        <dbReference type="ARBA" id="ARBA00022475"/>
    </source>
</evidence>
<comment type="similarity">
    <text evidence="2 10">Belongs to the binding-protein-dependent transport system permease family. CysTW subfamily.</text>
</comment>
<keyword evidence="7 9" id="KW-1133">Transmembrane helix</keyword>
<dbReference type="Pfam" id="PF00528">
    <property type="entry name" value="BPD_transp_1"/>
    <property type="match status" value="1"/>
</dbReference>
<dbReference type="InterPro" id="IPR011864">
    <property type="entry name" value="Phosphate_PstC"/>
</dbReference>
<evidence type="ECO:0000256" key="2">
    <source>
        <dbReference type="ARBA" id="ARBA00007069"/>
    </source>
</evidence>
<reference evidence="13 14" key="1">
    <citation type="submission" date="2016-06" db="EMBL/GenBank/DDBJ databases">
        <authorList>
            <person name="Kjaerup R.B."/>
            <person name="Dalgaard T.S."/>
            <person name="Juul-Madsen H.R."/>
        </authorList>
    </citation>
    <scope>NUCLEOTIDE SEQUENCE [LARGE SCALE GENOMIC DNA]</scope>
    <source>
        <strain evidence="13 14">DSM 45248</strain>
    </source>
</reference>
<dbReference type="GO" id="GO:0005315">
    <property type="term" value="F:phosphate transmembrane transporter activity"/>
    <property type="evidence" value="ECO:0007669"/>
    <property type="project" value="InterPro"/>
</dbReference>
<dbReference type="RefSeq" id="WP_091200314.1">
    <property type="nucleotide sequence ID" value="NZ_LT594324.1"/>
</dbReference>
<dbReference type="OrthoDB" id="9785113at2"/>
<feature type="transmembrane region" description="Helical" evidence="9">
    <location>
        <begin position="34"/>
        <end position="56"/>
    </location>
</feature>
<evidence type="ECO:0000256" key="9">
    <source>
        <dbReference type="RuleBase" id="RU363032"/>
    </source>
</evidence>
<evidence type="ECO:0000313" key="14">
    <source>
        <dbReference type="Proteomes" id="UP000198765"/>
    </source>
</evidence>
<dbReference type="PANTHER" id="PTHR30425">
    <property type="entry name" value="PHOSPHATE TRANSPORT SYSTEM PERMEASE PROTEIN PST"/>
    <property type="match status" value="1"/>
</dbReference>
<keyword evidence="4 10" id="KW-1003">Cell membrane</keyword>
<keyword evidence="6 9" id="KW-0812">Transmembrane</keyword>
<keyword evidence="5 10" id="KW-0592">Phosphate transport</keyword>
<dbReference type="PANTHER" id="PTHR30425:SF1">
    <property type="entry name" value="PHOSPHATE TRANSPORT SYSTEM PERMEASE PROTEIN PSTC"/>
    <property type="match status" value="1"/>
</dbReference>
<organism evidence="13 14">
    <name type="scientific">Micromonospora narathiwatensis</name>
    <dbReference type="NCBI Taxonomy" id="299146"/>
    <lineage>
        <taxon>Bacteria</taxon>
        <taxon>Bacillati</taxon>
        <taxon>Actinomycetota</taxon>
        <taxon>Actinomycetes</taxon>
        <taxon>Micromonosporales</taxon>
        <taxon>Micromonosporaceae</taxon>
        <taxon>Micromonospora</taxon>
    </lineage>
</organism>
<dbReference type="NCBIfam" id="TIGR02138">
    <property type="entry name" value="phosphate_pstC"/>
    <property type="match status" value="1"/>
</dbReference>
<evidence type="ECO:0000256" key="6">
    <source>
        <dbReference type="ARBA" id="ARBA00022692"/>
    </source>
</evidence>
<keyword evidence="8 9" id="KW-0472">Membrane</keyword>